<comment type="caution">
    <text evidence="1">The sequence shown here is derived from an EMBL/GenBank/DDBJ whole genome shotgun (WGS) entry which is preliminary data.</text>
</comment>
<reference evidence="1" key="1">
    <citation type="submission" date="2022-07" db="EMBL/GenBank/DDBJ databases">
        <title>Genome Sequence of Lecanicillium saksenae.</title>
        <authorList>
            <person name="Buettner E."/>
        </authorList>
    </citation>
    <scope>NUCLEOTIDE SEQUENCE</scope>
    <source>
        <strain evidence="1">VT-O1</strain>
    </source>
</reference>
<proteinExistence type="predicted"/>
<dbReference type="EMBL" id="JANAKD010000018">
    <property type="protein sequence ID" value="KAJ3499207.1"/>
    <property type="molecule type" value="Genomic_DNA"/>
</dbReference>
<evidence type="ECO:0000313" key="2">
    <source>
        <dbReference type="Proteomes" id="UP001148737"/>
    </source>
</evidence>
<protein>
    <submittedName>
        <fullName evidence="1">Uncharacterized protein</fullName>
    </submittedName>
</protein>
<name>A0ACC1R7T0_9HYPO</name>
<keyword evidence="2" id="KW-1185">Reference proteome</keyword>
<gene>
    <name evidence="1" type="ORF">NLG97_g518</name>
</gene>
<organism evidence="1 2">
    <name type="scientific">Lecanicillium saksenae</name>
    <dbReference type="NCBI Taxonomy" id="468837"/>
    <lineage>
        <taxon>Eukaryota</taxon>
        <taxon>Fungi</taxon>
        <taxon>Dikarya</taxon>
        <taxon>Ascomycota</taxon>
        <taxon>Pezizomycotina</taxon>
        <taxon>Sordariomycetes</taxon>
        <taxon>Hypocreomycetidae</taxon>
        <taxon>Hypocreales</taxon>
        <taxon>Cordycipitaceae</taxon>
        <taxon>Lecanicillium</taxon>
    </lineage>
</organism>
<evidence type="ECO:0000313" key="1">
    <source>
        <dbReference type="EMBL" id="KAJ3499207.1"/>
    </source>
</evidence>
<sequence length="590" mass="64391">MLIQLLAVVLGLSITRAQSIQALLEPEPLRNVQSVPLCKNIPGDAGWPQQQTWSRLNRTVNGGLISTVPMGSVCHDPTYNESKCKELLQNWGLAQLDVPQPAEFMSLYFQNNSCTPFSPRSMKCELGNYASYSINVRSIDDVRAGLTFVQKYNVRLVIKNSGHDFYGHSTGKGSLALWMHNYNEVKLIKNYSSPYYNGPAMKVQTGAEGEAAASFAAEHGYTVVSGACPTVKMAGGYLAGGGHSYLAGIYGFGADNVLEWEIVKADGSRVVATPNQNTELYWALSGGGGGTYGVVLSAIVRIFPSEVTANAAFAFTANQAGGVDQFWDSIGAFHHELKPLIDQGVVAEYGLSNDSLIVTGIMAPGHTSSSLKSLLRPLLQAISRTSKSKLTEKSLRIKYSQARGYYDLYRAQIQSHLEGLVFPATIAGRFIPREVMDQKPQNVGRALREIANRGYSFAAITLNAINSVRNQTAPPIAPNAVQPNFVAAYSSLMINPDWSNSMPWSEAEVLQKELVSEILPLFDAAIPNAGAYKNEANWAEKDIKGTFYGGTYDKLEAVKREVDPSSLFYGITSVGFDQFEWDNKGRLCRK</sequence>
<accession>A0ACC1R7T0</accession>
<dbReference type="Proteomes" id="UP001148737">
    <property type="component" value="Unassembled WGS sequence"/>
</dbReference>